<evidence type="ECO:0000256" key="1">
    <source>
        <dbReference type="SAM" id="SignalP"/>
    </source>
</evidence>
<protein>
    <submittedName>
        <fullName evidence="2">Uncharacterized protein</fullName>
    </submittedName>
</protein>
<accession>A0A845AY47</accession>
<dbReference type="Proteomes" id="UP000431922">
    <property type="component" value="Unassembled WGS sequence"/>
</dbReference>
<dbReference type="RefSeq" id="WP_160756027.1">
    <property type="nucleotide sequence ID" value="NZ_WTYL01000002.1"/>
</dbReference>
<organism evidence="2 3">
    <name type="scientific">Allopontixanthobacter sediminis</name>
    <dbReference type="NCBI Taxonomy" id="1689985"/>
    <lineage>
        <taxon>Bacteria</taxon>
        <taxon>Pseudomonadati</taxon>
        <taxon>Pseudomonadota</taxon>
        <taxon>Alphaproteobacteria</taxon>
        <taxon>Sphingomonadales</taxon>
        <taxon>Erythrobacteraceae</taxon>
        <taxon>Allopontixanthobacter</taxon>
    </lineage>
</organism>
<reference evidence="2 3" key="1">
    <citation type="submission" date="2019-12" db="EMBL/GenBank/DDBJ databases">
        <title>Genomic-based taxomic classification of the family Erythrobacteraceae.</title>
        <authorList>
            <person name="Xu L."/>
        </authorList>
    </citation>
    <scope>NUCLEOTIDE SEQUENCE [LARGE SCALE GENOMIC DNA]</scope>
    <source>
        <strain evidence="2 3">KCTC 42453</strain>
    </source>
</reference>
<proteinExistence type="predicted"/>
<name>A0A845AY47_9SPHN</name>
<dbReference type="EMBL" id="WTYL01000002">
    <property type="protein sequence ID" value="MXP44433.1"/>
    <property type="molecule type" value="Genomic_DNA"/>
</dbReference>
<evidence type="ECO:0000313" key="3">
    <source>
        <dbReference type="Proteomes" id="UP000431922"/>
    </source>
</evidence>
<keyword evidence="1" id="KW-0732">Signal</keyword>
<keyword evidence="3" id="KW-1185">Reference proteome</keyword>
<sequence>MKIALFAATALLPFAPIAAQDAPPAEAGEATAAKYTLDTPIEALAADPAAKAVLDKHLPGTTTHASYDMFKTMSLRTVQPFSGGAITDEILAQVERDLAAIK</sequence>
<comment type="caution">
    <text evidence="2">The sequence shown here is derived from an EMBL/GenBank/DDBJ whole genome shotgun (WGS) entry which is preliminary data.</text>
</comment>
<dbReference type="AlphaFoldDB" id="A0A845AY47"/>
<gene>
    <name evidence="2" type="ORF">GRI65_08190</name>
</gene>
<dbReference type="OrthoDB" id="7211154at2"/>
<feature type="signal peptide" evidence="1">
    <location>
        <begin position="1"/>
        <end position="19"/>
    </location>
</feature>
<evidence type="ECO:0000313" key="2">
    <source>
        <dbReference type="EMBL" id="MXP44433.1"/>
    </source>
</evidence>
<feature type="chain" id="PRO_5032327513" evidence="1">
    <location>
        <begin position="20"/>
        <end position="102"/>
    </location>
</feature>